<dbReference type="RefSeq" id="WP_142005900.1">
    <property type="nucleotide sequence ID" value="NZ_CAJTBP010000001.1"/>
</dbReference>
<evidence type="ECO:0000313" key="3">
    <source>
        <dbReference type="Proteomes" id="UP000318336"/>
    </source>
</evidence>
<dbReference type="EMBL" id="VFOK01000001">
    <property type="protein sequence ID" value="TQL33941.1"/>
    <property type="molecule type" value="Genomic_DNA"/>
</dbReference>
<comment type="caution">
    <text evidence="2">The sequence shown here is derived from an EMBL/GenBank/DDBJ whole genome shotgun (WGS) entry which is preliminary data.</text>
</comment>
<gene>
    <name evidence="2" type="ORF">FB554_2097</name>
</gene>
<feature type="region of interest" description="Disordered" evidence="1">
    <location>
        <begin position="100"/>
        <end position="120"/>
    </location>
</feature>
<accession>A0A542XDM4</accession>
<protein>
    <submittedName>
        <fullName evidence="2">Uncharacterized protein</fullName>
    </submittedName>
</protein>
<name>A0A542XDM4_9MICO</name>
<evidence type="ECO:0000313" key="2">
    <source>
        <dbReference type="EMBL" id="TQL33941.1"/>
    </source>
</evidence>
<proteinExistence type="predicted"/>
<organism evidence="2 3">
    <name type="scientific">Barrientosiimonas humi</name>
    <dbReference type="NCBI Taxonomy" id="999931"/>
    <lineage>
        <taxon>Bacteria</taxon>
        <taxon>Bacillati</taxon>
        <taxon>Actinomycetota</taxon>
        <taxon>Actinomycetes</taxon>
        <taxon>Micrococcales</taxon>
        <taxon>Dermacoccaceae</taxon>
        <taxon>Barrientosiimonas</taxon>
    </lineage>
</organism>
<dbReference type="Proteomes" id="UP000318336">
    <property type="component" value="Unassembled WGS sequence"/>
</dbReference>
<dbReference type="AlphaFoldDB" id="A0A542XDM4"/>
<reference evidence="2 3" key="1">
    <citation type="submission" date="2019-06" db="EMBL/GenBank/DDBJ databases">
        <title>Sequencing the genomes of 1000 actinobacteria strains.</title>
        <authorList>
            <person name="Klenk H.-P."/>
        </authorList>
    </citation>
    <scope>NUCLEOTIDE SEQUENCE [LARGE SCALE GENOMIC DNA]</scope>
    <source>
        <strain evidence="2 3">DSM 24617</strain>
    </source>
</reference>
<evidence type="ECO:0000256" key="1">
    <source>
        <dbReference type="SAM" id="MobiDB-lite"/>
    </source>
</evidence>
<sequence>MHPHNHRYGSTQALALSLLEKSHSWLTTLWPRSVPGHVQHDWHVTSPCATIDVGPGGTAYLWSSSARRFRRARGLGGHVVIGAPWLYLLDVHRDHVPHELRERPEPGEQPVERFAEPPSGTLLLPRHDLYGRHAARRIADEAREHERERLTAALLPADAASPEVRTAYVEAGIDVVPLVPADLPAASPQVARLMQLRDLMLRHTAVLATHPDEHLLMAAAAGLPTTLLGRQQPRSSAEAALVEAAGSPAALTDLAGHELGRDHVLPRDELRAVLEWRPRV</sequence>
<feature type="compositionally biased region" description="Basic and acidic residues" evidence="1">
    <location>
        <begin position="100"/>
        <end position="115"/>
    </location>
</feature>
<dbReference type="OrthoDB" id="4858593at2"/>
<keyword evidence="3" id="KW-1185">Reference proteome</keyword>